<protein>
    <recommendedName>
        <fullName evidence="3">DUF2190 family protein</fullName>
    </recommendedName>
</protein>
<organism evidence="1 2">
    <name type="scientific">Burkholderia pyrrocinia</name>
    <name type="common">Pseudomonas pyrrocinia</name>
    <dbReference type="NCBI Taxonomy" id="60550"/>
    <lineage>
        <taxon>Bacteria</taxon>
        <taxon>Pseudomonadati</taxon>
        <taxon>Pseudomonadota</taxon>
        <taxon>Betaproteobacteria</taxon>
        <taxon>Burkholderiales</taxon>
        <taxon>Burkholderiaceae</taxon>
        <taxon>Burkholderia</taxon>
        <taxon>Burkholderia cepacia complex</taxon>
    </lineage>
</organism>
<dbReference type="Proteomes" id="UP000247755">
    <property type="component" value="Unassembled WGS sequence"/>
</dbReference>
<dbReference type="RefSeq" id="WP_072438834.1">
    <property type="nucleotide sequence ID" value="NZ_QJJY01000001.1"/>
</dbReference>
<name>A0A318JBA5_BURPY</name>
<reference evidence="1 2" key="1">
    <citation type="submission" date="2018-05" db="EMBL/GenBank/DDBJ databases">
        <title>Comparative genomics of bacterial root endophytes of switchgrass collected from native prairies over two seasons.</title>
        <authorList>
            <person name="Tang Y."/>
        </authorList>
    </citation>
    <scope>NUCLEOTIDE SEQUENCE [LARGE SCALE GENOMIC DNA]</scope>
    <source>
        <strain evidence="1 2">NFIX32</strain>
    </source>
</reference>
<dbReference type="EMBL" id="QJJY01000001">
    <property type="protein sequence ID" value="PXX41088.1"/>
    <property type="molecule type" value="Genomic_DNA"/>
</dbReference>
<evidence type="ECO:0008006" key="3">
    <source>
        <dbReference type="Google" id="ProtNLM"/>
    </source>
</evidence>
<evidence type="ECO:0000313" key="1">
    <source>
        <dbReference type="EMBL" id="PXX41088.1"/>
    </source>
</evidence>
<comment type="caution">
    <text evidence="1">The sequence shown here is derived from an EMBL/GenBank/DDBJ whole genome shotgun (WGS) entry which is preliminary data.</text>
</comment>
<accession>A0A318JBA5</accession>
<gene>
    <name evidence="1" type="ORF">NA66_1001698</name>
</gene>
<proteinExistence type="predicted"/>
<sequence>MTTAATQYPLIGSQPVGNFFTPDNIQRHPLGAQISFDDPYWGGGDAMYLAIPTSTALKVGEVVVWDGTNKIVDVPNTANLGMPVALALNANNSDANNVQYGWFLISGQGVALSTASVAAAAQIGIAAAGKLGAVSAGKQILNCRVEIAATTTVVKASTQTTNGSPLLRVSNSDGWFVGAALSGTGIPASTSVGAISADGRTVTMVQTGTTTAQNATATGSVSVTGTYNDGTNFWNVLAINAPFAQGQIT</sequence>
<dbReference type="AlphaFoldDB" id="A0A318JBA5"/>
<evidence type="ECO:0000313" key="2">
    <source>
        <dbReference type="Proteomes" id="UP000247755"/>
    </source>
</evidence>